<feature type="region of interest" description="Disordered" evidence="1">
    <location>
        <begin position="489"/>
        <end position="541"/>
    </location>
</feature>
<dbReference type="InterPro" id="IPR045194">
    <property type="entry name" value="MGRN1/RNF157-like"/>
</dbReference>
<comment type="caution">
    <text evidence="2">The sequence shown here is derived from an EMBL/GenBank/DDBJ whole genome shotgun (WGS) entry which is preliminary data.</text>
</comment>
<feature type="compositionally biased region" description="Basic residues" evidence="1">
    <location>
        <begin position="722"/>
        <end position="731"/>
    </location>
</feature>
<feature type="compositionally biased region" description="Basic residues" evidence="1">
    <location>
        <begin position="35"/>
        <end position="51"/>
    </location>
</feature>
<proteinExistence type="predicted"/>
<feature type="compositionally biased region" description="Low complexity" evidence="1">
    <location>
        <begin position="695"/>
        <end position="704"/>
    </location>
</feature>
<feature type="region of interest" description="Disordered" evidence="1">
    <location>
        <begin position="94"/>
        <end position="171"/>
    </location>
</feature>
<dbReference type="Proteomes" id="UP000696485">
    <property type="component" value="Unassembled WGS sequence"/>
</dbReference>
<feature type="compositionally biased region" description="Acidic residues" evidence="1">
    <location>
        <begin position="113"/>
        <end position="128"/>
    </location>
</feature>
<dbReference type="AlphaFoldDB" id="A0A9P5VPY6"/>
<dbReference type="PANTHER" id="PTHR22996">
    <property type="entry name" value="MAHOGUNIN"/>
    <property type="match status" value="1"/>
</dbReference>
<organism evidence="2 3">
    <name type="scientific">Podila minutissima</name>
    <dbReference type="NCBI Taxonomy" id="64525"/>
    <lineage>
        <taxon>Eukaryota</taxon>
        <taxon>Fungi</taxon>
        <taxon>Fungi incertae sedis</taxon>
        <taxon>Mucoromycota</taxon>
        <taxon>Mortierellomycotina</taxon>
        <taxon>Mortierellomycetes</taxon>
        <taxon>Mortierellales</taxon>
        <taxon>Mortierellaceae</taxon>
        <taxon>Podila</taxon>
    </lineage>
</organism>
<sequence>MGAVGSSLNNSVDWVRTQGANAFGGSNGRHGTPRERRRRRRQQRRRLRRQYIQRQQREARRLGHDDTIPSNAAAGYGMRATDLEEGAGRGYLRHGHEGAWTGESMGSDLSSTDSDDSNDDEYDTEDGSGSEGGRDGLVDEDEDNSLFEGGEGRRNSGQNDRHPLYFGPEFHPVTEQTPAQMQLQRQIEQQLEQQQRQEYWQQQYRQQQILQQQQTQMQPGGGQPLALQDFILPSAISGMGSHSRGVSEAGLPSPPPMASGMSNLQDQLYRNSNLYNLISGLNVNPLLTEVQRAGTLDLSVLEQELDDVEGGWFDIDDDEEDEGAEDKDIDFGHEGIIREMQPTKRSPTALACSVNLKKSTLRLVKNVTATGQNIPAGTTPSQPQQHQPQMHARPNYRLDFTFESLTPCDIKLFWVVKEVEEDGDLGFRLRRLHHLPQPTTYHFPAGMNQRFISPILPLYTMSLPELTMQGLPSTSMRMFQKRQQRQWQQWQQQLKQQQQQQRSGVKSENDDENEEGDRPTKKNSKSGDKSGGPWTDELGNNKSATEIASIVMDNKDQKLNGEYGSSGMIDDSEEGYKAIMEDQYYPLVILIEATKENKSSGATRSLPTPAVDSPGLYLVENQAISTFACFNISSEGGFEIKVMKQKVWINSTNYLIQEIYGFTDSVSSTAVTANNTTATSPEKGKPAPNKDRHSGSLSRSMSRVSRAESIASRVTELTMERPKKKSARKRLSAVVAPSGAEAKDDTDSKNLGKRVSKSSMIDGLDISCRTSTSVRRKGDETEAGASVQGRRLSSESIFSSVTTATEQPAPPEDGRQSEDEQEDEAEKEDEKDDEGTTKASLVMLDAPELFQALLHIASTPTRKHEFAMVPTPASSTSIAVPPVAAQPCQHELARAVSVGPAF</sequence>
<dbReference type="GO" id="GO:0008270">
    <property type="term" value="F:zinc ion binding"/>
    <property type="evidence" value="ECO:0007669"/>
    <property type="project" value="UniProtKB-KW"/>
</dbReference>
<dbReference type="EMBL" id="JAAAUY010000070">
    <property type="protein sequence ID" value="KAF9336146.1"/>
    <property type="molecule type" value="Genomic_DNA"/>
</dbReference>
<evidence type="ECO:0000313" key="3">
    <source>
        <dbReference type="Proteomes" id="UP000696485"/>
    </source>
</evidence>
<dbReference type="GO" id="GO:0061630">
    <property type="term" value="F:ubiquitin protein ligase activity"/>
    <property type="evidence" value="ECO:0007669"/>
    <property type="project" value="UniProtKB-EC"/>
</dbReference>
<dbReference type="GO" id="GO:0005737">
    <property type="term" value="C:cytoplasm"/>
    <property type="evidence" value="ECO:0007669"/>
    <property type="project" value="TreeGrafter"/>
</dbReference>
<gene>
    <name evidence="2" type="ORF">BG006_009557</name>
</gene>
<feature type="compositionally biased region" description="Basic and acidic residues" evidence="1">
    <location>
        <begin position="55"/>
        <end position="67"/>
    </location>
</feature>
<reference evidence="2" key="1">
    <citation type="journal article" date="2020" name="Fungal Divers.">
        <title>Resolving the Mortierellaceae phylogeny through synthesis of multi-gene phylogenetics and phylogenomics.</title>
        <authorList>
            <person name="Vandepol N."/>
            <person name="Liber J."/>
            <person name="Desiro A."/>
            <person name="Na H."/>
            <person name="Kennedy M."/>
            <person name="Barry K."/>
            <person name="Grigoriev I.V."/>
            <person name="Miller A.N."/>
            <person name="O'Donnell K."/>
            <person name="Stajich J.E."/>
            <person name="Bonito G."/>
        </authorList>
    </citation>
    <scope>NUCLEOTIDE SEQUENCE</scope>
    <source>
        <strain evidence="2">NVP1</strain>
    </source>
</reference>
<feature type="compositionally biased region" description="Low complexity" evidence="1">
    <location>
        <begin position="489"/>
        <end position="501"/>
    </location>
</feature>
<accession>A0A9P5VPY6</accession>
<feature type="compositionally biased region" description="Acidic residues" evidence="1">
    <location>
        <begin position="819"/>
        <end position="833"/>
    </location>
</feature>
<feature type="compositionally biased region" description="Basic and acidic residues" evidence="1">
    <location>
        <begin position="682"/>
        <end position="694"/>
    </location>
</feature>
<feature type="compositionally biased region" description="Polar residues" evidence="1">
    <location>
        <begin position="794"/>
        <end position="806"/>
    </location>
</feature>
<feature type="compositionally biased region" description="Basic and acidic residues" evidence="1">
    <location>
        <begin position="516"/>
        <end position="528"/>
    </location>
</feature>
<keyword evidence="3" id="KW-1185">Reference proteome</keyword>
<protein>
    <submittedName>
        <fullName evidence="2">Uncharacterized protein</fullName>
    </submittedName>
</protein>
<feature type="compositionally biased region" description="Basic and acidic residues" evidence="1">
    <location>
        <begin position="741"/>
        <end position="750"/>
    </location>
</feature>
<name>A0A9P5VPY6_9FUNG</name>
<evidence type="ECO:0000256" key="1">
    <source>
        <dbReference type="SAM" id="MobiDB-lite"/>
    </source>
</evidence>
<feature type="region of interest" description="Disordered" evidence="1">
    <location>
        <begin position="241"/>
        <end position="263"/>
    </location>
</feature>
<feature type="region of interest" description="Disordered" evidence="1">
    <location>
        <begin position="772"/>
        <end position="836"/>
    </location>
</feature>
<evidence type="ECO:0000313" key="2">
    <source>
        <dbReference type="EMBL" id="KAF9336146.1"/>
    </source>
</evidence>
<feature type="region of interest" description="Disordered" evidence="1">
    <location>
        <begin position="18"/>
        <end position="77"/>
    </location>
</feature>
<dbReference type="PANTHER" id="PTHR22996:SF0">
    <property type="entry name" value="RE60872P-RELATED"/>
    <property type="match status" value="1"/>
</dbReference>
<feature type="region of interest" description="Disordered" evidence="1">
    <location>
        <begin position="673"/>
        <end position="756"/>
    </location>
</feature>
<feature type="compositionally biased region" description="Basic and acidic residues" evidence="1">
    <location>
        <begin position="150"/>
        <end position="163"/>
    </location>
</feature>
<dbReference type="GO" id="GO:0016567">
    <property type="term" value="P:protein ubiquitination"/>
    <property type="evidence" value="ECO:0007669"/>
    <property type="project" value="TreeGrafter"/>
</dbReference>